<protein>
    <submittedName>
        <fullName evidence="1">Histidine phosphatase family protein</fullName>
        <ecNumber evidence="1">3.1.3.-</ecNumber>
    </submittedName>
</protein>
<dbReference type="EMBL" id="JBHUFW010000011">
    <property type="protein sequence ID" value="MFD1863829.1"/>
    <property type="molecule type" value="Genomic_DNA"/>
</dbReference>
<dbReference type="InterPro" id="IPR050275">
    <property type="entry name" value="PGM_Phosphatase"/>
</dbReference>
<dbReference type="InterPro" id="IPR029033">
    <property type="entry name" value="His_PPase_superfam"/>
</dbReference>
<proteinExistence type="predicted"/>
<dbReference type="GO" id="GO:0016787">
    <property type="term" value="F:hydrolase activity"/>
    <property type="evidence" value="ECO:0007669"/>
    <property type="project" value="UniProtKB-KW"/>
</dbReference>
<comment type="caution">
    <text evidence="1">The sequence shown here is derived from an EMBL/GenBank/DDBJ whole genome shotgun (WGS) entry which is preliminary data.</text>
</comment>
<accession>A0ABW4QJX0</accession>
<dbReference type="PANTHER" id="PTHR48100">
    <property type="entry name" value="BROAD-SPECIFICITY PHOSPHATASE YOR283W-RELATED"/>
    <property type="match status" value="1"/>
</dbReference>
<organism evidence="1 2">
    <name type="scientific">Planococcus chinensis</name>
    <dbReference type="NCBI Taxonomy" id="272917"/>
    <lineage>
        <taxon>Bacteria</taxon>
        <taxon>Bacillati</taxon>
        <taxon>Bacillota</taxon>
        <taxon>Bacilli</taxon>
        <taxon>Bacillales</taxon>
        <taxon>Caryophanaceae</taxon>
        <taxon>Planococcus</taxon>
    </lineage>
</organism>
<dbReference type="Proteomes" id="UP001597273">
    <property type="component" value="Unassembled WGS sequence"/>
</dbReference>
<dbReference type="RefSeq" id="WP_204890237.1">
    <property type="nucleotide sequence ID" value="NZ_JBHUFW010000011.1"/>
</dbReference>
<dbReference type="CDD" id="cd07067">
    <property type="entry name" value="HP_PGM_like"/>
    <property type="match status" value="1"/>
</dbReference>
<dbReference type="Pfam" id="PF00300">
    <property type="entry name" value="His_Phos_1"/>
    <property type="match status" value="1"/>
</dbReference>
<name>A0ABW4QJX0_9BACL</name>
<dbReference type="SMART" id="SM00855">
    <property type="entry name" value="PGAM"/>
    <property type="match status" value="1"/>
</dbReference>
<evidence type="ECO:0000313" key="1">
    <source>
        <dbReference type="EMBL" id="MFD1863829.1"/>
    </source>
</evidence>
<dbReference type="SUPFAM" id="SSF53254">
    <property type="entry name" value="Phosphoglycerate mutase-like"/>
    <property type="match status" value="1"/>
</dbReference>
<keyword evidence="1" id="KW-0378">Hydrolase</keyword>
<dbReference type="PANTHER" id="PTHR48100:SF1">
    <property type="entry name" value="HISTIDINE PHOSPHATASE FAMILY PROTEIN-RELATED"/>
    <property type="match status" value="1"/>
</dbReference>
<gene>
    <name evidence="1" type="ORF">ACFSDB_13045</name>
</gene>
<dbReference type="Gene3D" id="3.40.50.1240">
    <property type="entry name" value="Phosphoglycerate mutase-like"/>
    <property type="match status" value="1"/>
</dbReference>
<dbReference type="EC" id="3.1.3.-" evidence="1"/>
<reference evidence="2" key="1">
    <citation type="journal article" date="2019" name="Int. J. Syst. Evol. Microbiol.">
        <title>The Global Catalogue of Microorganisms (GCM) 10K type strain sequencing project: providing services to taxonomists for standard genome sequencing and annotation.</title>
        <authorList>
            <consortium name="The Broad Institute Genomics Platform"/>
            <consortium name="The Broad Institute Genome Sequencing Center for Infectious Disease"/>
            <person name="Wu L."/>
            <person name="Ma J."/>
        </authorList>
    </citation>
    <scope>NUCLEOTIDE SEQUENCE [LARGE SCALE GENOMIC DNA]</scope>
    <source>
        <strain evidence="2">CGMCC 1.15475</strain>
    </source>
</reference>
<keyword evidence="2" id="KW-1185">Reference proteome</keyword>
<evidence type="ECO:0000313" key="2">
    <source>
        <dbReference type="Proteomes" id="UP001597273"/>
    </source>
</evidence>
<sequence>MTFIGIVRHGITDWNIQGIAQGSADVPLNDAGRLQAAAVAERLAGEEPWDMIVSSDLARAKETAEIISEKLALPISFFDTRLREMNGGEIEGTTEEQRVEKWGADWRQLDLGMESKEAVAQRGVDFIENISADFAGKRVLVVSHGGWIGITLRKLLPERFGKTNLENTSLTLLQYSENNWDCPLYNCIKHLEKAEIAE</sequence>
<dbReference type="InterPro" id="IPR013078">
    <property type="entry name" value="His_Pase_superF_clade-1"/>
</dbReference>